<dbReference type="OrthoDB" id="5459937at2"/>
<protein>
    <submittedName>
        <fullName evidence="4">Phosphinothricin acetyltransferase</fullName>
    </submittedName>
</protein>
<dbReference type="PANTHER" id="PTHR43072">
    <property type="entry name" value="N-ACETYLTRANSFERASE"/>
    <property type="match status" value="1"/>
</dbReference>
<keyword evidence="1 4" id="KW-0808">Transferase</keyword>
<evidence type="ECO:0000313" key="5">
    <source>
        <dbReference type="Proteomes" id="UP000199110"/>
    </source>
</evidence>
<dbReference type="CDD" id="cd04301">
    <property type="entry name" value="NAT_SF"/>
    <property type="match status" value="1"/>
</dbReference>
<evidence type="ECO:0000313" key="4">
    <source>
        <dbReference type="EMBL" id="SFI23886.1"/>
    </source>
</evidence>
<accession>A0A1I3GK67</accession>
<evidence type="ECO:0000259" key="3">
    <source>
        <dbReference type="PROSITE" id="PS51186"/>
    </source>
</evidence>
<dbReference type="InterPro" id="IPR000182">
    <property type="entry name" value="GNAT_dom"/>
</dbReference>
<dbReference type="Gene3D" id="3.40.630.30">
    <property type="match status" value="1"/>
</dbReference>
<dbReference type="SUPFAM" id="SSF55729">
    <property type="entry name" value="Acyl-CoA N-acyltransferases (Nat)"/>
    <property type="match status" value="1"/>
</dbReference>
<reference evidence="4 5" key="1">
    <citation type="submission" date="2016-10" db="EMBL/GenBank/DDBJ databases">
        <authorList>
            <person name="de Groot N.N."/>
        </authorList>
    </citation>
    <scope>NUCLEOTIDE SEQUENCE [LARGE SCALE GENOMIC DNA]</scope>
    <source>
        <strain evidence="4 5">DSM 19073</strain>
    </source>
</reference>
<gene>
    <name evidence="4" type="ORF">SAMN04488095_0230</name>
</gene>
<dbReference type="Pfam" id="PF00583">
    <property type="entry name" value="Acetyltransf_1"/>
    <property type="match status" value="1"/>
</dbReference>
<sequence>MILRPPRPRDAAEITAIQSEGLATGHASFREMPLDWDSFHDGYPLAVVAEDQGIVVGWSALSATSTRDVYAGVGEVSTYVSARGQGRGLGRALLHRLVTESEAQGWWTLIAQIFPENVASLALHRACGFAPLGVRRGLGRMSYGPMSGTWRDVAFLERRSAVAGQ</sequence>
<dbReference type="STRING" id="390807.SAMN04488095_0230"/>
<dbReference type="RefSeq" id="WP_092776191.1">
    <property type="nucleotide sequence ID" value="NZ_FORA01000001.1"/>
</dbReference>
<organism evidence="4 5">
    <name type="scientific">Jannaschia pohangensis</name>
    <dbReference type="NCBI Taxonomy" id="390807"/>
    <lineage>
        <taxon>Bacteria</taxon>
        <taxon>Pseudomonadati</taxon>
        <taxon>Pseudomonadota</taxon>
        <taxon>Alphaproteobacteria</taxon>
        <taxon>Rhodobacterales</taxon>
        <taxon>Roseobacteraceae</taxon>
        <taxon>Jannaschia</taxon>
    </lineage>
</organism>
<dbReference type="Proteomes" id="UP000199110">
    <property type="component" value="Unassembled WGS sequence"/>
</dbReference>
<feature type="domain" description="N-acetyltransferase" evidence="3">
    <location>
        <begin position="1"/>
        <end position="151"/>
    </location>
</feature>
<proteinExistence type="predicted"/>
<name>A0A1I3GK67_9RHOB</name>
<dbReference type="EMBL" id="FORA01000001">
    <property type="protein sequence ID" value="SFI23886.1"/>
    <property type="molecule type" value="Genomic_DNA"/>
</dbReference>
<evidence type="ECO:0000256" key="2">
    <source>
        <dbReference type="ARBA" id="ARBA00023315"/>
    </source>
</evidence>
<keyword evidence="5" id="KW-1185">Reference proteome</keyword>
<dbReference type="GO" id="GO:0016747">
    <property type="term" value="F:acyltransferase activity, transferring groups other than amino-acyl groups"/>
    <property type="evidence" value="ECO:0007669"/>
    <property type="project" value="InterPro"/>
</dbReference>
<evidence type="ECO:0000256" key="1">
    <source>
        <dbReference type="ARBA" id="ARBA00022679"/>
    </source>
</evidence>
<dbReference type="AlphaFoldDB" id="A0A1I3GK67"/>
<dbReference type="PROSITE" id="PS51186">
    <property type="entry name" value="GNAT"/>
    <property type="match status" value="1"/>
</dbReference>
<keyword evidence="2" id="KW-0012">Acyltransferase</keyword>
<dbReference type="PANTHER" id="PTHR43072:SF23">
    <property type="entry name" value="UPF0039 PROTEIN C11D3.02C"/>
    <property type="match status" value="1"/>
</dbReference>
<dbReference type="InterPro" id="IPR016181">
    <property type="entry name" value="Acyl_CoA_acyltransferase"/>
</dbReference>